<evidence type="ECO:0000256" key="3">
    <source>
        <dbReference type="ARBA" id="ARBA00022827"/>
    </source>
</evidence>
<evidence type="ECO:0000259" key="6">
    <source>
        <dbReference type="Pfam" id="PF02771"/>
    </source>
</evidence>
<evidence type="ECO:0000256" key="1">
    <source>
        <dbReference type="ARBA" id="ARBA00001974"/>
    </source>
</evidence>
<dbReference type="GO" id="GO:0016627">
    <property type="term" value="F:oxidoreductase activity, acting on the CH-CH group of donors"/>
    <property type="evidence" value="ECO:0007669"/>
    <property type="project" value="InterPro"/>
</dbReference>
<dbReference type="InterPro" id="IPR037069">
    <property type="entry name" value="AcylCoA_DH/ox_N_sf"/>
</dbReference>
<evidence type="ECO:0000256" key="4">
    <source>
        <dbReference type="ARBA" id="ARBA00023002"/>
    </source>
</evidence>
<accession>A0A382HR38</accession>
<feature type="non-terminal residue" evidence="7">
    <location>
        <position position="254"/>
    </location>
</feature>
<evidence type="ECO:0000313" key="7">
    <source>
        <dbReference type="EMBL" id="SVB89778.1"/>
    </source>
</evidence>
<dbReference type="InterPro" id="IPR006091">
    <property type="entry name" value="Acyl-CoA_Oxase/DH_mid-dom"/>
</dbReference>
<dbReference type="PANTHER" id="PTHR43292:SF3">
    <property type="entry name" value="ACYL-COA DEHYDROGENASE FADE29"/>
    <property type="match status" value="1"/>
</dbReference>
<evidence type="ECO:0008006" key="8">
    <source>
        <dbReference type="Google" id="ProtNLM"/>
    </source>
</evidence>
<dbReference type="GO" id="GO:0050660">
    <property type="term" value="F:flavin adenine dinucleotide binding"/>
    <property type="evidence" value="ECO:0007669"/>
    <property type="project" value="InterPro"/>
</dbReference>
<proteinExistence type="predicted"/>
<feature type="domain" description="Acyl-CoA oxidase/dehydrogenase middle" evidence="5">
    <location>
        <begin position="125"/>
        <end position="208"/>
    </location>
</feature>
<dbReference type="SUPFAM" id="SSF56645">
    <property type="entry name" value="Acyl-CoA dehydrogenase NM domain-like"/>
    <property type="match status" value="1"/>
</dbReference>
<name>A0A382HR38_9ZZZZ</name>
<dbReference type="InterPro" id="IPR046373">
    <property type="entry name" value="Acyl-CoA_Oxase/DH_mid-dom_sf"/>
</dbReference>
<gene>
    <name evidence="7" type="ORF">METZ01_LOCUS242632</name>
</gene>
<dbReference type="AlphaFoldDB" id="A0A382HR38"/>
<evidence type="ECO:0000259" key="5">
    <source>
        <dbReference type="Pfam" id="PF02770"/>
    </source>
</evidence>
<dbReference type="GO" id="GO:0005886">
    <property type="term" value="C:plasma membrane"/>
    <property type="evidence" value="ECO:0007669"/>
    <property type="project" value="TreeGrafter"/>
</dbReference>
<dbReference type="PANTHER" id="PTHR43292">
    <property type="entry name" value="ACYL-COA DEHYDROGENASE"/>
    <property type="match status" value="1"/>
</dbReference>
<feature type="domain" description="Acyl-CoA dehydrogenase/oxidase N-terminal" evidence="6">
    <location>
        <begin position="8"/>
        <end position="119"/>
    </location>
</feature>
<keyword evidence="3" id="KW-0274">FAD</keyword>
<reference evidence="7" key="1">
    <citation type="submission" date="2018-05" db="EMBL/GenBank/DDBJ databases">
        <authorList>
            <person name="Lanie J.A."/>
            <person name="Ng W.-L."/>
            <person name="Kazmierczak K.M."/>
            <person name="Andrzejewski T.M."/>
            <person name="Davidsen T.M."/>
            <person name="Wayne K.J."/>
            <person name="Tettelin H."/>
            <person name="Glass J.I."/>
            <person name="Rusch D."/>
            <person name="Podicherti R."/>
            <person name="Tsui H.-C.T."/>
            <person name="Winkler M.E."/>
        </authorList>
    </citation>
    <scope>NUCLEOTIDE SEQUENCE</scope>
</reference>
<organism evidence="7">
    <name type="scientific">marine metagenome</name>
    <dbReference type="NCBI Taxonomy" id="408172"/>
    <lineage>
        <taxon>unclassified sequences</taxon>
        <taxon>metagenomes</taxon>
        <taxon>ecological metagenomes</taxon>
    </lineage>
</organism>
<keyword evidence="4" id="KW-0560">Oxidoreductase</keyword>
<dbReference type="Gene3D" id="1.10.540.10">
    <property type="entry name" value="Acyl-CoA dehydrogenase/oxidase, N-terminal domain"/>
    <property type="match status" value="1"/>
</dbReference>
<dbReference type="Gene3D" id="2.40.110.10">
    <property type="entry name" value="Butyryl-CoA Dehydrogenase, subunit A, domain 2"/>
    <property type="match status" value="1"/>
</dbReference>
<dbReference type="Pfam" id="PF02770">
    <property type="entry name" value="Acyl-CoA_dh_M"/>
    <property type="match status" value="1"/>
</dbReference>
<keyword evidence="2" id="KW-0285">Flavoprotein</keyword>
<dbReference type="FunFam" id="2.40.110.10:FF:000011">
    <property type="entry name" value="Acyl-CoA dehydrogenase FadE34"/>
    <property type="match status" value="1"/>
</dbReference>
<dbReference type="InterPro" id="IPR013786">
    <property type="entry name" value="AcylCoA_DH/ox_N"/>
</dbReference>
<dbReference type="InterPro" id="IPR009100">
    <property type="entry name" value="AcylCoA_DH/oxidase_NM_dom_sf"/>
</dbReference>
<sequence length="254" mass="28812">MDIQFCAEELAFRDEVRIFIRDNLPNDLAEKVRRGLHLGKDDYVYWQKKLNEQGWFAPHWPKELGGTEWSAAQHYIFQNEQVAGDCPSVIPFGVRMVAPVIFTYGTEVQKERFLPDIMDSSVWWCQGYSEPGSGSDLASLQTKAVRNDDHYIVNGAKTWTTLAQYSDWIFCLVRTSVEGKPQEGISFLLIDMKSSGIEVTPIITIDGGHEVNSVFFTDVKVPVENLIGEENKGWTYAKFLLLFERSSSLTGGLK</sequence>
<dbReference type="EMBL" id="UINC01062810">
    <property type="protein sequence ID" value="SVB89778.1"/>
    <property type="molecule type" value="Genomic_DNA"/>
</dbReference>
<dbReference type="InterPro" id="IPR052161">
    <property type="entry name" value="Mycobact_Acyl-CoA_DH"/>
</dbReference>
<evidence type="ECO:0000256" key="2">
    <source>
        <dbReference type="ARBA" id="ARBA00022630"/>
    </source>
</evidence>
<comment type="cofactor">
    <cofactor evidence="1">
        <name>FAD</name>
        <dbReference type="ChEBI" id="CHEBI:57692"/>
    </cofactor>
</comment>
<protein>
    <recommendedName>
        <fullName evidence="8">Acyl-CoA dehydrogenase/oxidase N-terminal domain-containing protein</fullName>
    </recommendedName>
</protein>
<dbReference type="Pfam" id="PF02771">
    <property type="entry name" value="Acyl-CoA_dh_N"/>
    <property type="match status" value="1"/>
</dbReference>